<dbReference type="EMBL" id="CP067134">
    <property type="protein sequence ID" value="WCR10433.1"/>
    <property type="molecule type" value="Genomic_DNA"/>
</dbReference>
<organism evidence="3 4">
    <name type="scientific">Paracoccus stylophorae</name>
    <dbReference type="NCBI Taxonomy" id="659350"/>
    <lineage>
        <taxon>Bacteria</taxon>
        <taxon>Pseudomonadati</taxon>
        <taxon>Pseudomonadota</taxon>
        <taxon>Alphaproteobacteria</taxon>
        <taxon>Rhodobacterales</taxon>
        <taxon>Paracoccaceae</taxon>
        <taxon>Paracoccus</taxon>
    </lineage>
</organism>
<feature type="transmembrane region" description="Helical" evidence="2">
    <location>
        <begin position="196"/>
        <end position="218"/>
    </location>
</feature>
<feature type="compositionally biased region" description="Basic and acidic residues" evidence="1">
    <location>
        <begin position="70"/>
        <end position="79"/>
    </location>
</feature>
<feature type="compositionally biased region" description="Basic and acidic residues" evidence="1">
    <location>
        <begin position="140"/>
        <end position="152"/>
    </location>
</feature>
<sequence>MKKPDDKKTTSSPKATQAGKAADTTPADTTPTDAKPSGAKPADEKPSGATQADAKPSGAMPADSASGEPSADRAKKEAAKPGTISTRDVGPGDGKSAAEGGGKAGAMTSGLVGDGTANVPPAAPKSQPPATGAQTAGKSPADDKADQSDKTRAAGADADPAPKGPLKDAPPEAILRDTPASTPAPTQNVTVQRTGFWPVALGGAVAAGLGAAVTIWALPNLPASWLPEPPAQEAAPAVDADAIRAEAVSAAEAAAREQVDALRAELAESAAAAESQAASEPEPAAETAAAETQPAPAEPTNDQASERIAELQDRLDQQAARIEELAARPTLDPDTADKVMALADQADTLEQQIQSVAESARSEITAAQQEAERLQQAAESSTRRAEAVAAIASLQAALDRGVTPDEARATLEGAGIEPPDALRREVPSLDSLQADFSDAARAALRASLREGGSGGGNVLTNFLRAQTGIRSVAPREGDDPDAVLSRANAEVEAGQIGAALDEIQALPDAAKSAPSMADWIAGATAYRDAQSALSDLSANSN</sequence>
<keyword evidence="2" id="KW-1133">Transmembrane helix</keyword>
<proteinExistence type="predicted"/>
<evidence type="ECO:0000256" key="1">
    <source>
        <dbReference type="SAM" id="MobiDB-lite"/>
    </source>
</evidence>
<feature type="compositionally biased region" description="Low complexity" evidence="1">
    <location>
        <begin position="20"/>
        <end position="36"/>
    </location>
</feature>
<feature type="compositionally biased region" description="Low complexity" evidence="1">
    <location>
        <begin position="270"/>
        <end position="300"/>
    </location>
</feature>
<keyword evidence="2" id="KW-0472">Membrane</keyword>
<gene>
    <name evidence="3" type="ORF">JHW45_15450</name>
</gene>
<evidence type="ECO:0000313" key="3">
    <source>
        <dbReference type="EMBL" id="WCR10433.1"/>
    </source>
</evidence>
<keyword evidence="2" id="KW-0812">Transmembrane</keyword>
<feature type="region of interest" description="Disordered" evidence="1">
    <location>
        <begin position="270"/>
        <end position="304"/>
    </location>
</feature>
<feature type="region of interest" description="Disordered" evidence="1">
    <location>
        <begin position="1"/>
        <end position="187"/>
    </location>
</feature>
<accession>A0ABY7SVD0</accession>
<protein>
    <recommendedName>
        <fullName evidence="5">Inner membrane protein</fullName>
    </recommendedName>
</protein>
<dbReference type="Proteomes" id="UP001218412">
    <property type="component" value="Chromosome"/>
</dbReference>
<dbReference type="RefSeq" id="WP_272858489.1">
    <property type="nucleotide sequence ID" value="NZ_CP067134.1"/>
</dbReference>
<evidence type="ECO:0000256" key="2">
    <source>
        <dbReference type="SAM" id="Phobius"/>
    </source>
</evidence>
<keyword evidence="4" id="KW-1185">Reference proteome</keyword>
<name>A0ABY7SVD0_9RHOB</name>
<reference evidence="3 4" key="1">
    <citation type="submission" date="2021-01" db="EMBL/GenBank/DDBJ databases">
        <title>Biogeographic distribution of Paracoccus.</title>
        <authorList>
            <person name="Hollensteiner J."/>
            <person name="Leineberger J."/>
            <person name="Brinkhoff T."/>
            <person name="Daniel R."/>
        </authorList>
    </citation>
    <scope>NUCLEOTIDE SEQUENCE [LARGE SCALE GENOMIC DNA]</scope>
    <source>
        <strain evidence="3 4">LMG25392</strain>
    </source>
</reference>
<evidence type="ECO:0000313" key="4">
    <source>
        <dbReference type="Proteomes" id="UP001218412"/>
    </source>
</evidence>
<evidence type="ECO:0008006" key="5">
    <source>
        <dbReference type="Google" id="ProtNLM"/>
    </source>
</evidence>
<feature type="compositionally biased region" description="Polar residues" evidence="1">
    <location>
        <begin position="128"/>
        <end position="137"/>
    </location>
</feature>